<name>A0A1E1VXG8_PECGO</name>
<accession>A0A1E1VXG8</accession>
<evidence type="ECO:0000256" key="1">
    <source>
        <dbReference type="SAM" id="Coils"/>
    </source>
</evidence>
<dbReference type="SUPFAM" id="SSF90257">
    <property type="entry name" value="Myosin rod fragments"/>
    <property type="match status" value="1"/>
</dbReference>
<dbReference type="Gene3D" id="1.10.287.510">
    <property type="entry name" value="Helix hairpin bin"/>
    <property type="match status" value="1"/>
</dbReference>
<feature type="compositionally biased region" description="Polar residues" evidence="2">
    <location>
        <begin position="134"/>
        <end position="148"/>
    </location>
</feature>
<reference evidence="3" key="1">
    <citation type="submission" date="2015-09" db="EMBL/GenBank/DDBJ databases">
        <title>De novo assembly of Pectinophora gossypiella (Pink Bollworm) gut transcriptome.</title>
        <authorList>
            <person name="Tassone E.E."/>
        </authorList>
    </citation>
    <scope>NUCLEOTIDE SEQUENCE</scope>
</reference>
<feature type="non-terminal residue" evidence="3">
    <location>
        <position position="366"/>
    </location>
</feature>
<gene>
    <name evidence="3" type="ORF">g.6506</name>
</gene>
<feature type="region of interest" description="Disordered" evidence="2">
    <location>
        <begin position="42"/>
        <end position="148"/>
    </location>
</feature>
<feature type="coiled-coil region" evidence="1">
    <location>
        <begin position="253"/>
        <end position="355"/>
    </location>
</feature>
<feature type="non-terminal residue" evidence="3">
    <location>
        <position position="1"/>
    </location>
</feature>
<evidence type="ECO:0000313" key="3">
    <source>
        <dbReference type="EMBL" id="JAT79374.1"/>
    </source>
</evidence>
<organism evidence="3">
    <name type="scientific">Pectinophora gossypiella</name>
    <name type="common">Cotton pink bollworm</name>
    <name type="synonym">Depressaria gossypiella</name>
    <dbReference type="NCBI Taxonomy" id="13191"/>
    <lineage>
        <taxon>Eukaryota</taxon>
        <taxon>Metazoa</taxon>
        <taxon>Ecdysozoa</taxon>
        <taxon>Arthropoda</taxon>
        <taxon>Hexapoda</taxon>
        <taxon>Insecta</taxon>
        <taxon>Pterygota</taxon>
        <taxon>Neoptera</taxon>
        <taxon>Endopterygota</taxon>
        <taxon>Lepidoptera</taxon>
        <taxon>Glossata</taxon>
        <taxon>Ditrysia</taxon>
        <taxon>Gelechioidea</taxon>
        <taxon>Gelechiidae</taxon>
        <taxon>Apatetrinae</taxon>
        <taxon>Pectinophora</taxon>
    </lineage>
</organism>
<sequence>RLSDAAESARRRRQSLHDSKRTFAVDKLDNDDHNKIEAVFGSRAKPDDLFMDVDEEQYSSNRSTPVRLSRGRDSFVGRQDHSDKDEESSRPNSVTMTRRRRQSTHDLHRSLLRHTPSPSGRASIGLIEEGGTKPTDSSNSNSEVSQLREQLASCQQELEELKDQYRELDEECETCAQYLREREEQCRALKKEKTALEIQVAELNEKLKSGVNHNQSEAKSNYANASVNTDEDWANLHSVVVDRMSFDAEVEKNKKLIRTIEELRCNKQELKNTVAKMQRALEKNAGYRESKELEATKAELTSCRQQLAELQERYRELDEECETCGQYLREREEQCRKLRESKHALEAKLQELQEETGGAHAAAARR</sequence>
<evidence type="ECO:0000256" key="2">
    <source>
        <dbReference type="SAM" id="MobiDB-lite"/>
    </source>
</evidence>
<dbReference type="EMBL" id="GDQN01011680">
    <property type="protein sequence ID" value="JAT79374.1"/>
    <property type="molecule type" value="Transcribed_RNA"/>
</dbReference>
<protein>
    <submittedName>
        <fullName evidence="3">Uncharacterized protein</fullName>
    </submittedName>
</protein>
<proteinExistence type="predicted"/>
<dbReference type="AlphaFoldDB" id="A0A1E1VXG8"/>
<feature type="compositionally biased region" description="Basic and acidic residues" evidence="2">
    <location>
        <begin position="70"/>
        <end position="89"/>
    </location>
</feature>
<dbReference type="OrthoDB" id="21525at2759"/>
<keyword evidence="1" id="KW-0175">Coiled coil</keyword>